<dbReference type="Proteomes" id="UP000316426">
    <property type="component" value="Chromosome"/>
</dbReference>
<evidence type="ECO:0000256" key="1">
    <source>
        <dbReference type="ARBA" id="ARBA00022649"/>
    </source>
</evidence>
<dbReference type="PANTHER" id="PTHR42188">
    <property type="entry name" value="23S RRNA-SPECIFIC ENDONUCLEASE VAPC20"/>
    <property type="match status" value="1"/>
</dbReference>
<proteinExistence type="inferred from homology"/>
<dbReference type="GO" id="GO:0016075">
    <property type="term" value="P:rRNA catabolic process"/>
    <property type="evidence" value="ECO:0007669"/>
    <property type="project" value="TreeGrafter"/>
</dbReference>
<dbReference type="SUPFAM" id="SSF88723">
    <property type="entry name" value="PIN domain-like"/>
    <property type="match status" value="1"/>
</dbReference>
<dbReference type="KEGG" id="bmei:Spa11_11740"/>
<dbReference type="InterPro" id="IPR029060">
    <property type="entry name" value="PIN-like_dom_sf"/>
</dbReference>
<dbReference type="AlphaFoldDB" id="A0A518K5E3"/>
<keyword evidence="4 5" id="KW-0378">Hydrolase</keyword>
<keyword evidence="2 5" id="KW-0540">Nuclease</keyword>
<sequence>MVFVDTSVWYAAFVENAAYHVACKSLLIEHSASLVTTDYILDEVVTLLVGRGLRRVAVQRVPSLLDSGFCDFIRVTDDDFTEAWRLVQRFTDKQWSFTDCTSYAVMQRLGITEALSLDDHFRQFGFASVLP</sequence>
<dbReference type="GO" id="GO:0004521">
    <property type="term" value="F:RNA endonuclease activity"/>
    <property type="evidence" value="ECO:0007669"/>
    <property type="project" value="InterPro"/>
</dbReference>
<evidence type="ECO:0000256" key="2">
    <source>
        <dbReference type="ARBA" id="ARBA00022722"/>
    </source>
</evidence>
<feature type="binding site" evidence="5">
    <location>
        <position position="99"/>
    </location>
    <ligand>
        <name>Mg(2+)</name>
        <dbReference type="ChEBI" id="CHEBI:18420"/>
    </ligand>
</feature>
<feature type="domain" description="PIN" evidence="6">
    <location>
        <begin position="2"/>
        <end position="126"/>
    </location>
</feature>
<dbReference type="HAMAP" id="MF_00265">
    <property type="entry name" value="VapC_Nob1"/>
    <property type="match status" value="1"/>
</dbReference>
<dbReference type="PANTHER" id="PTHR42188:SF1">
    <property type="entry name" value="23S RRNA-SPECIFIC ENDONUCLEASE VAPC20"/>
    <property type="match status" value="1"/>
</dbReference>
<keyword evidence="5" id="KW-0800">Toxin</keyword>
<protein>
    <recommendedName>
        <fullName evidence="5">Ribonuclease VapC</fullName>
        <shortName evidence="5">RNase VapC</shortName>
        <ecNumber evidence="5">3.1.-.-</ecNumber>
    </recommendedName>
    <alternativeName>
        <fullName evidence="5">Toxin VapC</fullName>
    </alternativeName>
</protein>
<comment type="cofactor">
    <cofactor evidence="5">
        <name>Mg(2+)</name>
        <dbReference type="ChEBI" id="CHEBI:18420"/>
    </cofactor>
</comment>
<dbReference type="GO" id="GO:0016787">
    <property type="term" value="F:hydrolase activity"/>
    <property type="evidence" value="ECO:0007669"/>
    <property type="project" value="UniProtKB-KW"/>
</dbReference>
<evidence type="ECO:0000256" key="5">
    <source>
        <dbReference type="HAMAP-Rule" id="MF_00265"/>
    </source>
</evidence>
<evidence type="ECO:0000256" key="4">
    <source>
        <dbReference type="ARBA" id="ARBA00022801"/>
    </source>
</evidence>
<dbReference type="RefSeq" id="WP_145109206.1">
    <property type="nucleotide sequence ID" value="NZ_CP036349.1"/>
</dbReference>
<evidence type="ECO:0000259" key="6">
    <source>
        <dbReference type="Pfam" id="PF01850"/>
    </source>
</evidence>
<reference evidence="7 8" key="1">
    <citation type="submission" date="2019-02" db="EMBL/GenBank/DDBJ databases">
        <title>Deep-cultivation of Planctomycetes and their phenomic and genomic characterization uncovers novel biology.</title>
        <authorList>
            <person name="Wiegand S."/>
            <person name="Jogler M."/>
            <person name="Boedeker C."/>
            <person name="Pinto D."/>
            <person name="Vollmers J."/>
            <person name="Rivas-Marin E."/>
            <person name="Kohn T."/>
            <person name="Peeters S.H."/>
            <person name="Heuer A."/>
            <person name="Rast P."/>
            <person name="Oberbeckmann S."/>
            <person name="Bunk B."/>
            <person name="Jeske O."/>
            <person name="Meyerdierks A."/>
            <person name="Storesund J.E."/>
            <person name="Kallscheuer N."/>
            <person name="Luecker S."/>
            <person name="Lage O.M."/>
            <person name="Pohl T."/>
            <person name="Merkel B.J."/>
            <person name="Hornburger P."/>
            <person name="Mueller R.-W."/>
            <person name="Bruemmer F."/>
            <person name="Labrenz M."/>
            <person name="Spormann A.M."/>
            <person name="Op den Camp H."/>
            <person name="Overmann J."/>
            <person name="Amann R."/>
            <person name="Jetten M.S.M."/>
            <person name="Mascher T."/>
            <person name="Medema M.H."/>
            <person name="Devos D.P."/>
            <person name="Kaster A.-K."/>
            <person name="Ovreas L."/>
            <person name="Rohde M."/>
            <person name="Galperin M.Y."/>
            <person name="Jogler C."/>
        </authorList>
    </citation>
    <scope>NUCLEOTIDE SEQUENCE [LARGE SCALE GENOMIC DNA]</scope>
    <source>
        <strain evidence="7 8">Spa11</strain>
    </source>
</reference>
<evidence type="ECO:0000313" key="8">
    <source>
        <dbReference type="Proteomes" id="UP000316426"/>
    </source>
</evidence>
<keyword evidence="5" id="KW-0460">Magnesium</keyword>
<keyword evidence="3 5" id="KW-0479">Metal-binding</keyword>
<comment type="function">
    <text evidence="5">Toxic component of a toxin-antitoxin (TA) system. An RNase.</text>
</comment>
<dbReference type="GO" id="GO:0090729">
    <property type="term" value="F:toxin activity"/>
    <property type="evidence" value="ECO:0007669"/>
    <property type="project" value="UniProtKB-KW"/>
</dbReference>
<evidence type="ECO:0000256" key="3">
    <source>
        <dbReference type="ARBA" id="ARBA00022723"/>
    </source>
</evidence>
<evidence type="ECO:0000313" key="7">
    <source>
        <dbReference type="EMBL" id="QDV72987.1"/>
    </source>
</evidence>
<organism evidence="7 8">
    <name type="scientific">Botrimarina mediterranea</name>
    <dbReference type="NCBI Taxonomy" id="2528022"/>
    <lineage>
        <taxon>Bacteria</taxon>
        <taxon>Pseudomonadati</taxon>
        <taxon>Planctomycetota</taxon>
        <taxon>Planctomycetia</taxon>
        <taxon>Pirellulales</taxon>
        <taxon>Lacipirellulaceae</taxon>
        <taxon>Botrimarina</taxon>
    </lineage>
</organism>
<feature type="binding site" evidence="5">
    <location>
        <position position="5"/>
    </location>
    <ligand>
        <name>Mg(2+)</name>
        <dbReference type="ChEBI" id="CHEBI:18420"/>
    </ligand>
</feature>
<dbReference type="EC" id="3.1.-.-" evidence="5"/>
<dbReference type="Pfam" id="PF01850">
    <property type="entry name" value="PIN"/>
    <property type="match status" value="1"/>
</dbReference>
<dbReference type="InterPro" id="IPR022907">
    <property type="entry name" value="VapC_family"/>
</dbReference>
<name>A0A518K5E3_9BACT</name>
<dbReference type="InterPro" id="IPR002716">
    <property type="entry name" value="PIN_dom"/>
</dbReference>
<dbReference type="EMBL" id="CP036349">
    <property type="protein sequence ID" value="QDV72987.1"/>
    <property type="molecule type" value="Genomic_DNA"/>
</dbReference>
<keyword evidence="8" id="KW-1185">Reference proteome</keyword>
<comment type="similarity">
    <text evidence="5">Belongs to the PINc/VapC protein family.</text>
</comment>
<dbReference type="GO" id="GO:0000287">
    <property type="term" value="F:magnesium ion binding"/>
    <property type="evidence" value="ECO:0007669"/>
    <property type="project" value="UniProtKB-UniRule"/>
</dbReference>
<gene>
    <name evidence="5" type="primary">vapC</name>
    <name evidence="7" type="ORF">Spa11_11740</name>
</gene>
<dbReference type="Gene3D" id="3.40.50.1010">
    <property type="entry name" value="5'-nuclease"/>
    <property type="match status" value="1"/>
</dbReference>
<accession>A0A518K5E3</accession>
<dbReference type="InterPro" id="IPR039018">
    <property type="entry name" value="VapC20-like"/>
</dbReference>
<keyword evidence="1 5" id="KW-1277">Toxin-antitoxin system</keyword>